<dbReference type="OrthoDB" id="9788329at2"/>
<dbReference type="RefSeq" id="WP_134359135.1">
    <property type="nucleotide sequence ID" value="NZ_CP038033.1"/>
</dbReference>
<dbReference type="InterPro" id="IPR013974">
    <property type="entry name" value="SAF"/>
</dbReference>
<protein>
    <submittedName>
        <fullName evidence="2">Flp pilus assembly protein CpaB</fullName>
    </submittedName>
</protein>
<name>A0A4P7C2J1_9GAMM</name>
<organism evidence="2 3">
    <name type="scientific">Nitrosococcus wardiae</name>
    <dbReference type="NCBI Taxonomy" id="1814290"/>
    <lineage>
        <taxon>Bacteria</taxon>
        <taxon>Pseudomonadati</taxon>
        <taxon>Pseudomonadota</taxon>
        <taxon>Gammaproteobacteria</taxon>
        <taxon>Chromatiales</taxon>
        <taxon>Chromatiaceae</taxon>
        <taxon>Nitrosococcus</taxon>
    </lineage>
</organism>
<gene>
    <name evidence="2" type="primary">cpaB</name>
    <name evidence="2" type="ORF">E3U44_16170</name>
</gene>
<dbReference type="Pfam" id="PF08666">
    <property type="entry name" value="SAF"/>
    <property type="match status" value="1"/>
</dbReference>
<dbReference type="AlphaFoldDB" id="A0A4P7C2J1"/>
<dbReference type="Proteomes" id="UP000294325">
    <property type="component" value="Chromosome"/>
</dbReference>
<keyword evidence="3" id="KW-1185">Reference proteome</keyword>
<dbReference type="InterPro" id="IPR017592">
    <property type="entry name" value="Pilus_assmbl_Flp-typ_CpaB"/>
</dbReference>
<dbReference type="SMART" id="SM00858">
    <property type="entry name" value="SAF"/>
    <property type="match status" value="1"/>
</dbReference>
<evidence type="ECO:0000313" key="3">
    <source>
        <dbReference type="Proteomes" id="UP000294325"/>
    </source>
</evidence>
<feature type="domain" description="SAF" evidence="1">
    <location>
        <begin position="45"/>
        <end position="107"/>
    </location>
</feature>
<sequence length="265" mass="28968">MIKRKSLMLFFIAIVLGTGATWMANQWLQKRMQPGPVEVVSPETASVVVAALEIPFGQKIEAMHLKVVSWPADNVPEGIFHEASAVEGRIASQKIYPGEPIMKDRAVEQLGGSTLSALVPRDKRAVTVRVNDVIGVAGFLLPGNQVDVLSSRKIDRSKNQVQIETILQNLKVLAVDQTASQDKNQPLVVRAVTLEADPKQAEKLFKATEEGTIQLVLRNPQDVALIKDPEPVKVAKKTYSKAPQPVSDSVTVIRGTQVDISKVRL</sequence>
<dbReference type="InterPro" id="IPR031571">
    <property type="entry name" value="RcpC_dom"/>
</dbReference>
<dbReference type="KEGG" id="nwr:E3U44_16170"/>
<evidence type="ECO:0000259" key="1">
    <source>
        <dbReference type="SMART" id="SM00858"/>
    </source>
</evidence>
<dbReference type="EMBL" id="CP038033">
    <property type="protein sequence ID" value="QBQ55880.1"/>
    <property type="molecule type" value="Genomic_DNA"/>
</dbReference>
<accession>A0A4P7C2J1</accession>
<dbReference type="Pfam" id="PF16976">
    <property type="entry name" value="RcpC"/>
    <property type="match status" value="1"/>
</dbReference>
<dbReference type="NCBIfam" id="TIGR03177">
    <property type="entry name" value="pilus_cpaB"/>
    <property type="match status" value="1"/>
</dbReference>
<evidence type="ECO:0000313" key="2">
    <source>
        <dbReference type="EMBL" id="QBQ55880.1"/>
    </source>
</evidence>
<dbReference type="CDD" id="cd11614">
    <property type="entry name" value="SAF_CpaB_FlgA_like"/>
    <property type="match status" value="1"/>
</dbReference>
<reference evidence="2 3" key="1">
    <citation type="submission" date="2019-03" db="EMBL/GenBank/DDBJ databases">
        <title>The genome sequence of Nitrosococcus wardiae strain D1FHST reveals the archetypal metabolic capacity of ammonia-oxidizing Gammaproteobacteria.</title>
        <authorList>
            <person name="Wang L."/>
            <person name="Lim C.K."/>
            <person name="Hanson T.E."/>
            <person name="Dang H."/>
            <person name="Klotz M.G."/>
        </authorList>
    </citation>
    <scope>NUCLEOTIDE SEQUENCE [LARGE SCALE GENOMIC DNA]</scope>
    <source>
        <strain evidence="2 3">D1FHS</strain>
    </source>
</reference>
<proteinExistence type="predicted"/>